<dbReference type="PANTHER" id="PTHR33144:SF16">
    <property type="entry name" value="OS02G0129000 PROTEIN"/>
    <property type="match status" value="1"/>
</dbReference>
<feature type="region of interest" description="Disordered" evidence="1">
    <location>
        <begin position="131"/>
        <end position="161"/>
    </location>
</feature>
<reference evidence="2 3" key="1">
    <citation type="journal article" date="2018" name="Mol. Plant">
        <title>The genome of Artemisia annua provides insight into the evolution of Asteraceae family and artemisinin biosynthesis.</title>
        <authorList>
            <person name="Shen Q."/>
            <person name="Zhang L."/>
            <person name="Liao Z."/>
            <person name="Wang S."/>
            <person name="Yan T."/>
            <person name="Shi P."/>
            <person name="Liu M."/>
            <person name="Fu X."/>
            <person name="Pan Q."/>
            <person name="Wang Y."/>
            <person name="Lv Z."/>
            <person name="Lu X."/>
            <person name="Zhang F."/>
            <person name="Jiang W."/>
            <person name="Ma Y."/>
            <person name="Chen M."/>
            <person name="Hao X."/>
            <person name="Li L."/>
            <person name="Tang Y."/>
            <person name="Lv G."/>
            <person name="Zhou Y."/>
            <person name="Sun X."/>
            <person name="Brodelius P.E."/>
            <person name="Rose J.K.C."/>
            <person name="Tang K."/>
        </authorList>
    </citation>
    <scope>NUCLEOTIDE SEQUENCE [LARGE SCALE GENOMIC DNA]</scope>
    <source>
        <strain evidence="3">cv. Huhao1</strain>
        <tissue evidence="2">Leaf</tissue>
    </source>
</reference>
<dbReference type="EMBL" id="PKPP01008419">
    <property type="protein sequence ID" value="PWA50740.1"/>
    <property type="molecule type" value="Genomic_DNA"/>
</dbReference>
<keyword evidence="3" id="KW-1185">Reference proteome</keyword>
<proteinExistence type="predicted"/>
<dbReference type="OrthoDB" id="1913335at2759"/>
<dbReference type="PANTHER" id="PTHR33144">
    <property type="entry name" value="OS10G0409366 PROTEIN-RELATED"/>
    <property type="match status" value="1"/>
</dbReference>
<sequence>MEKIVVFDKECRIACTYSYAPLIYNSWHKVPNKDRISAYVLEKYNVPGDAKPLVLKTIGACWRGHKSLLKKKHFYDLKDNNTRLKNHPKCTANVSKKNMHTTGPKSFARICEDIKNEDPNKEPPSLTKLIKRTRKRKEGHEQMKNYQAPEENGSGQDKVNGDETSYMVSTELIKYVKIDIDAEMKWLVEIQKQIEDALVNV</sequence>
<organism evidence="2 3">
    <name type="scientific">Artemisia annua</name>
    <name type="common">Sweet wormwood</name>
    <dbReference type="NCBI Taxonomy" id="35608"/>
    <lineage>
        <taxon>Eukaryota</taxon>
        <taxon>Viridiplantae</taxon>
        <taxon>Streptophyta</taxon>
        <taxon>Embryophyta</taxon>
        <taxon>Tracheophyta</taxon>
        <taxon>Spermatophyta</taxon>
        <taxon>Magnoliopsida</taxon>
        <taxon>eudicotyledons</taxon>
        <taxon>Gunneridae</taxon>
        <taxon>Pentapetalae</taxon>
        <taxon>asterids</taxon>
        <taxon>campanulids</taxon>
        <taxon>Asterales</taxon>
        <taxon>Asteraceae</taxon>
        <taxon>Asteroideae</taxon>
        <taxon>Anthemideae</taxon>
        <taxon>Artemisiinae</taxon>
        <taxon>Artemisia</taxon>
    </lineage>
</organism>
<dbReference type="Proteomes" id="UP000245207">
    <property type="component" value="Unassembled WGS sequence"/>
</dbReference>
<protein>
    <submittedName>
        <fullName evidence="2">Transposase, Ptta/En/Spm</fullName>
    </submittedName>
</protein>
<dbReference type="AlphaFoldDB" id="A0A2U1LP13"/>
<comment type="caution">
    <text evidence="2">The sequence shown here is derived from an EMBL/GenBank/DDBJ whole genome shotgun (WGS) entry which is preliminary data.</text>
</comment>
<gene>
    <name evidence="2" type="ORF">CTI12_AA469980</name>
</gene>
<name>A0A2U1LP13_ARTAN</name>
<evidence type="ECO:0000256" key="1">
    <source>
        <dbReference type="SAM" id="MobiDB-lite"/>
    </source>
</evidence>
<evidence type="ECO:0000313" key="3">
    <source>
        <dbReference type="Proteomes" id="UP000245207"/>
    </source>
</evidence>
<evidence type="ECO:0000313" key="2">
    <source>
        <dbReference type="EMBL" id="PWA50740.1"/>
    </source>
</evidence>
<accession>A0A2U1LP13</accession>